<dbReference type="InterPro" id="IPR036919">
    <property type="entry name" value="Ribo_uL30_ferredoxin-like_sf"/>
</dbReference>
<comment type="subunit">
    <text evidence="4">Part of the 50S ribosomal subunit.</text>
</comment>
<dbReference type="EMBL" id="JAFGDB010000005">
    <property type="protein sequence ID" value="MBN2066870.1"/>
    <property type="molecule type" value="Genomic_DNA"/>
</dbReference>
<evidence type="ECO:0000256" key="2">
    <source>
        <dbReference type="ARBA" id="ARBA00022980"/>
    </source>
</evidence>
<feature type="domain" description="Large ribosomal subunit protein uL30-like ferredoxin-like fold" evidence="5">
    <location>
        <begin position="3"/>
        <end position="47"/>
    </location>
</feature>
<comment type="caution">
    <text evidence="6">The sequence shown here is derived from an EMBL/GenBank/DDBJ whole genome shotgun (WGS) entry which is preliminary data.</text>
</comment>
<dbReference type="GO" id="GO:0006412">
    <property type="term" value="P:translation"/>
    <property type="evidence" value="ECO:0007669"/>
    <property type="project" value="UniProtKB-UniRule"/>
</dbReference>
<sequence length="151" mass="16932">MYAAIRVRGSVKMAPDAKKTMQLLGMDRVNHLVLVKQSQIPMLQKVRSFTTFGEIGEETLALLLEKRARLAGNKKPGEKFLKENKLGSWKELAKQIIEGKLILEKLSIKPVFRLGPPKKGYERAGIKKPYSIGGALGYRASDINKLVLRMI</sequence>
<evidence type="ECO:0000256" key="4">
    <source>
        <dbReference type="HAMAP-Rule" id="MF_01371"/>
    </source>
</evidence>
<organism evidence="6 7">
    <name type="scientific">Candidatus Iainarchaeum sp</name>
    <dbReference type="NCBI Taxonomy" id="3101447"/>
    <lineage>
        <taxon>Archaea</taxon>
        <taxon>Candidatus Iainarchaeota</taxon>
        <taxon>Candidatus Iainarchaeia</taxon>
        <taxon>Candidatus Iainarchaeales</taxon>
        <taxon>Candidatus Iainarchaeaceae</taxon>
        <taxon>Candidatus Iainarchaeum</taxon>
    </lineage>
</organism>
<dbReference type="InterPro" id="IPR035808">
    <property type="entry name" value="Ribosomal_uL30_euk_arc"/>
</dbReference>
<keyword evidence="2 4" id="KW-0689">Ribosomal protein</keyword>
<dbReference type="PANTHER" id="PTHR11524">
    <property type="entry name" value="60S RIBOSOMAL PROTEIN L7"/>
    <property type="match status" value="1"/>
</dbReference>
<dbReference type="NCBIfam" id="TIGR01309">
    <property type="entry name" value="uL30_arch"/>
    <property type="match status" value="1"/>
</dbReference>
<evidence type="ECO:0000256" key="3">
    <source>
        <dbReference type="ARBA" id="ARBA00023274"/>
    </source>
</evidence>
<keyword evidence="3 4" id="KW-0687">Ribonucleoprotein</keyword>
<dbReference type="HAMAP" id="MF_01371_A">
    <property type="entry name" value="Ribosomal_uL30_A"/>
    <property type="match status" value="1"/>
</dbReference>
<dbReference type="GO" id="GO:0022625">
    <property type="term" value="C:cytosolic large ribosomal subunit"/>
    <property type="evidence" value="ECO:0007669"/>
    <property type="project" value="UniProtKB-UniRule"/>
</dbReference>
<comment type="similarity">
    <text evidence="1 4">Belongs to the universal ribosomal protein uL30 family.</text>
</comment>
<evidence type="ECO:0000313" key="6">
    <source>
        <dbReference type="EMBL" id="MBN2066870.1"/>
    </source>
</evidence>
<evidence type="ECO:0000259" key="5">
    <source>
        <dbReference type="Pfam" id="PF00327"/>
    </source>
</evidence>
<dbReference type="PANTHER" id="PTHR11524:SF16">
    <property type="entry name" value="LARGE RIBOSOMAL SUBUNIT PROTEIN UL30"/>
    <property type="match status" value="1"/>
</dbReference>
<protein>
    <recommendedName>
        <fullName evidence="4">Large ribosomal subunit protein uL30</fullName>
    </recommendedName>
</protein>
<evidence type="ECO:0000256" key="1">
    <source>
        <dbReference type="ARBA" id="ARBA00007594"/>
    </source>
</evidence>
<dbReference type="InterPro" id="IPR039699">
    <property type="entry name" value="Ribosomal_uL30"/>
</dbReference>
<gene>
    <name evidence="4" type="primary">rpl30</name>
    <name evidence="6" type="ORF">JW744_00195</name>
</gene>
<dbReference type="CDD" id="cd01657">
    <property type="entry name" value="Ribosomal_L7_archeal_euk"/>
    <property type="match status" value="1"/>
</dbReference>
<proteinExistence type="inferred from homology"/>
<dbReference type="Gene3D" id="3.30.1390.20">
    <property type="entry name" value="Ribosomal protein L30, ferredoxin-like fold domain"/>
    <property type="match status" value="1"/>
</dbReference>
<dbReference type="SUPFAM" id="SSF55129">
    <property type="entry name" value="Ribosomal protein L30p/L7e"/>
    <property type="match status" value="1"/>
</dbReference>
<name>A0A938YW10_9ARCH</name>
<dbReference type="AlphaFoldDB" id="A0A938YW10"/>
<dbReference type="Gene3D" id="1.10.15.30">
    <property type="match status" value="1"/>
</dbReference>
<dbReference type="GO" id="GO:0003735">
    <property type="term" value="F:structural constituent of ribosome"/>
    <property type="evidence" value="ECO:0007669"/>
    <property type="project" value="UniProtKB-UniRule"/>
</dbReference>
<dbReference type="Proteomes" id="UP000809243">
    <property type="component" value="Unassembled WGS sequence"/>
</dbReference>
<evidence type="ECO:0000313" key="7">
    <source>
        <dbReference type="Proteomes" id="UP000809243"/>
    </source>
</evidence>
<dbReference type="GO" id="GO:0003723">
    <property type="term" value="F:RNA binding"/>
    <property type="evidence" value="ECO:0007669"/>
    <property type="project" value="TreeGrafter"/>
</dbReference>
<reference evidence="6" key="1">
    <citation type="submission" date="2021-01" db="EMBL/GenBank/DDBJ databases">
        <title>Active Sulfur Cycling in an Early Earth Analoge.</title>
        <authorList>
            <person name="Hahn C.R."/>
            <person name="Youssef N.H."/>
            <person name="Elshahed M."/>
        </authorList>
    </citation>
    <scope>NUCLEOTIDE SEQUENCE</scope>
    <source>
        <strain evidence="6">Zod_Metabat.1151</strain>
    </source>
</reference>
<dbReference type="Pfam" id="PF00327">
    <property type="entry name" value="Ribosomal_L30"/>
    <property type="match status" value="1"/>
</dbReference>
<accession>A0A938YW10</accession>
<dbReference type="NCBIfam" id="NF004711">
    <property type="entry name" value="PRK06049.1"/>
    <property type="match status" value="1"/>
</dbReference>
<dbReference type="InterPro" id="IPR005997">
    <property type="entry name" value="Ribosomal_uL30_arc"/>
</dbReference>
<dbReference type="GO" id="GO:0000463">
    <property type="term" value="P:maturation of LSU-rRNA from tricistronic rRNA transcript (SSU-rRNA, 5.8S rRNA, LSU-rRNA)"/>
    <property type="evidence" value="ECO:0007669"/>
    <property type="project" value="TreeGrafter"/>
</dbReference>
<dbReference type="InterPro" id="IPR016082">
    <property type="entry name" value="Ribosomal_uL30_ferredoxin-like"/>
</dbReference>